<evidence type="ECO:0000256" key="3">
    <source>
        <dbReference type="ARBA" id="ARBA00022801"/>
    </source>
</evidence>
<evidence type="ECO:0000256" key="9">
    <source>
        <dbReference type="ARBA" id="ARBA00034808"/>
    </source>
</evidence>
<dbReference type="Proteomes" id="UP000242474">
    <property type="component" value="Unassembled WGS sequence"/>
</dbReference>
<evidence type="ECO:0000256" key="6">
    <source>
        <dbReference type="ARBA" id="ARBA00023125"/>
    </source>
</evidence>
<dbReference type="Gene3D" id="1.10.486.10">
    <property type="entry name" value="PCRA, domain 4"/>
    <property type="match status" value="1"/>
</dbReference>
<evidence type="ECO:0000256" key="8">
    <source>
        <dbReference type="ARBA" id="ARBA00034617"/>
    </source>
</evidence>
<keyword evidence="3 11" id="KW-0378">Hydrolase</keyword>
<dbReference type="PANTHER" id="PTHR11070:SF2">
    <property type="entry name" value="ATP-DEPENDENT DNA HELICASE SRS2"/>
    <property type="match status" value="1"/>
</dbReference>
<evidence type="ECO:0000256" key="5">
    <source>
        <dbReference type="ARBA" id="ARBA00022840"/>
    </source>
</evidence>
<feature type="compositionally biased region" description="Low complexity" evidence="12">
    <location>
        <begin position="34"/>
        <end position="61"/>
    </location>
</feature>
<dbReference type="Pfam" id="PF13361">
    <property type="entry name" value="UvrD_C"/>
    <property type="match status" value="2"/>
</dbReference>
<dbReference type="OrthoDB" id="1470711at2759"/>
<dbReference type="EMBL" id="KZ303535">
    <property type="protein sequence ID" value="PIA13499.1"/>
    <property type="molecule type" value="Genomic_DNA"/>
</dbReference>
<comment type="catalytic activity">
    <reaction evidence="8">
        <text>Couples ATP hydrolysis with the unwinding of duplex DNA by translocating in the 3'-5' direction.</text>
        <dbReference type="EC" id="5.6.2.4"/>
    </reaction>
</comment>
<dbReference type="GO" id="GO:0005634">
    <property type="term" value="C:nucleus"/>
    <property type="evidence" value="ECO:0007669"/>
    <property type="project" value="TreeGrafter"/>
</dbReference>
<keyword evidence="2 11" id="KW-0547">Nucleotide-binding</keyword>
<feature type="domain" description="UvrD-like helicase C-terminal" evidence="14">
    <location>
        <begin position="614"/>
        <end position="945"/>
    </location>
</feature>
<feature type="region of interest" description="Disordered" evidence="12">
    <location>
        <begin position="1"/>
        <end position="70"/>
    </location>
</feature>
<evidence type="ECO:0000256" key="12">
    <source>
        <dbReference type="SAM" id="MobiDB-lite"/>
    </source>
</evidence>
<evidence type="ECO:0000256" key="10">
    <source>
        <dbReference type="ARBA" id="ARBA00048988"/>
    </source>
</evidence>
<dbReference type="InterPro" id="IPR014017">
    <property type="entry name" value="DNA_helicase_UvrD-like_C"/>
</dbReference>
<dbReference type="GO" id="GO:0003677">
    <property type="term" value="F:DNA binding"/>
    <property type="evidence" value="ECO:0007669"/>
    <property type="project" value="UniProtKB-KW"/>
</dbReference>
<accession>A0A2G5B3A0</accession>
<dbReference type="InterPro" id="IPR027417">
    <property type="entry name" value="P-loop_NTPase"/>
</dbReference>
<dbReference type="GO" id="GO:0000725">
    <property type="term" value="P:recombinational repair"/>
    <property type="evidence" value="ECO:0007669"/>
    <property type="project" value="TreeGrafter"/>
</dbReference>
<protein>
    <recommendedName>
        <fullName evidence="9">DNA 3'-5' helicase</fullName>
        <ecNumber evidence="9">5.6.2.4</ecNumber>
    </recommendedName>
</protein>
<keyword evidence="4 11" id="KW-0347">Helicase</keyword>
<dbReference type="Gene3D" id="3.40.50.300">
    <property type="entry name" value="P-loop containing nucleotide triphosphate hydrolases"/>
    <property type="match status" value="4"/>
</dbReference>
<dbReference type="PROSITE" id="PS51217">
    <property type="entry name" value="UVRD_HELICASE_CTER"/>
    <property type="match status" value="1"/>
</dbReference>
<evidence type="ECO:0000259" key="14">
    <source>
        <dbReference type="PROSITE" id="PS51217"/>
    </source>
</evidence>
<dbReference type="PROSITE" id="PS51198">
    <property type="entry name" value="UVRD_HELICASE_ATP_BIND"/>
    <property type="match status" value="1"/>
</dbReference>
<keyword evidence="5 11" id="KW-0067">ATP-binding</keyword>
<keyword evidence="7" id="KW-0413">Isomerase</keyword>
<comment type="catalytic activity">
    <reaction evidence="10">
        <text>ATP + H2O = ADP + phosphate + H(+)</text>
        <dbReference type="Rhea" id="RHEA:13065"/>
        <dbReference type="ChEBI" id="CHEBI:15377"/>
        <dbReference type="ChEBI" id="CHEBI:15378"/>
        <dbReference type="ChEBI" id="CHEBI:30616"/>
        <dbReference type="ChEBI" id="CHEBI:43474"/>
        <dbReference type="ChEBI" id="CHEBI:456216"/>
        <dbReference type="EC" id="5.6.2.4"/>
    </reaction>
</comment>
<evidence type="ECO:0000256" key="11">
    <source>
        <dbReference type="PROSITE-ProRule" id="PRU00560"/>
    </source>
</evidence>
<dbReference type="InterPro" id="IPR018247">
    <property type="entry name" value="EF_Hand_1_Ca_BS"/>
</dbReference>
<organism evidence="15 16">
    <name type="scientific">Coemansia reversa (strain ATCC 12441 / NRRL 1564)</name>
    <dbReference type="NCBI Taxonomy" id="763665"/>
    <lineage>
        <taxon>Eukaryota</taxon>
        <taxon>Fungi</taxon>
        <taxon>Fungi incertae sedis</taxon>
        <taxon>Zoopagomycota</taxon>
        <taxon>Kickxellomycotina</taxon>
        <taxon>Kickxellomycetes</taxon>
        <taxon>Kickxellales</taxon>
        <taxon>Kickxellaceae</taxon>
        <taxon>Coemansia</taxon>
    </lineage>
</organism>
<dbReference type="EC" id="5.6.2.4" evidence="9"/>
<dbReference type="InterPro" id="IPR014016">
    <property type="entry name" value="UvrD-like_ATP-bd"/>
</dbReference>
<evidence type="ECO:0000313" key="15">
    <source>
        <dbReference type="EMBL" id="PIA13499.1"/>
    </source>
</evidence>
<dbReference type="InterPro" id="IPR000212">
    <property type="entry name" value="DNA_helicase_UvrD/REP"/>
</dbReference>
<feature type="domain" description="UvrD-like helicase ATP-binding" evidence="13">
    <location>
        <begin position="168"/>
        <end position="607"/>
    </location>
</feature>
<evidence type="ECO:0000256" key="4">
    <source>
        <dbReference type="ARBA" id="ARBA00022806"/>
    </source>
</evidence>
<dbReference type="Gene3D" id="1.10.10.160">
    <property type="match status" value="1"/>
</dbReference>
<sequence>MSENGRVLFRPKEEKPVVRQRGCGRGTRGRGSRGRIAGTSRGASTGTKRGTGATTGSTSAAPKRNRVNASNVVVISDEDDGGQTADETSDGQPKLTCVTDKDGNRLLTLGDYVVTFTNMENNNEDDQTSTGFQTASSLIRTTGQLAPGVAAETRVVETEVEQEQPVIRLDETQERISKLDINRPLLIVAGAGSGKTSTLCARVIEIIRQGVRPQSILVITFTNKASNELKDRIFKYMKASGMLESAGIIDDESSVEVQKRRAFSHMPSASTFHSWCYGLLMRYYSNLGWTKCPLVAATESEHKKILKLAIDQLEDCRRLVQCESMLNISPPASSEIEQDNTQSSIYIPDAEERWGVVLQKAQERSGFSMDAYKRQLHEDGIKGNYRPPNNGKATKFGERAKATAEYFSLMRYLYQHLFVEIGCGLGLVDFIENPINFGDVFEGKDAIASIMSFIYQAKARGHSPATYPQLERSILEAYNGTLRRFNLVDFDDLLMFANKLLDDSDILGWVRNEYRYLLLDEFQDFNQLQTDLVLRLQAGVGRVTAVGDERQSIYAFRGAACESNFRLFLERFVDAQIEENSLEEASVNNIETVRGSMQSLTRNYRSHRGIVDLGNIVALDTIGNSKLLERLRVPLHALESIPVVPVSIQSAEDVESEARIIVRRIKRLLDKQDCKGSDIAILSRCLKFGSYRPTGKIEAELLRNGIQYVVRGGHSALKSRRMQMFMALVRIVANAEDDIAFDYCLEALVKNIGPAAIKKIKEFRSLERLCLFDKAERASMDTLLLPRNSRVGLQTFIEDVRRWQMEIESLTLENIVRNMFKDYIMNVEEDAGMEDVFKNDLDEELPGDESDPVLILALAIKDSLFQAPDLLPSEMTDSGELNPDAPCNMMLLRAYSSQLCLLSSSAEDKGVVKKPKMTKGAAALRHKNSSYESAVVISTVHQSKGLEWEHVFLPQFNENLFPMGFRGPSKADESRAVLDPELRRSIAQASHQHYREEGRLAYVAITRPKRGLYITVLEKYPMFWMKKVFGDHCNPSQYLPDSMCTAKKSVKRYRN</sequence>
<gene>
    <name evidence="15" type="ORF">COEREDRAFT_83425</name>
</gene>
<dbReference type="PROSITE" id="PS00018">
    <property type="entry name" value="EF_HAND_1"/>
    <property type="match status" value="1"/>
</dbReference>
<keyword evidence="6" id="KW-0238">DNA-binding</keyword>
<evidence type="ECO:0000313" key="16">
    <source>
        <dbReference type="Proteomes" id="UP000242474"/>
    </source>
</evidence>
<dbReference type="InterPro" id="IPR013986">
    <property type="entry name" value="DExx_box_DNA_helicase_dom_sf"/>
</dbReference>
<evidence type="ECO:0000259" key="13">
    <source>
        <dbReference type="PROSITE" id="PS51198"/>
    </source>
</evidence>
<dbReference type="GO" id="GO:0043138">
    <property type="term" value="F:3'-5' DNA helicase activity"/>
    <property type="evidence" value="ECO:0007669"/>
    <property type="project" value="UniProtKB-EC"/>
</dbReference>
<dbReference type="GO" id="GO:0005524">
    <property type="term" value="F:ATP binding"/>
    <property type="evidence" value="ECO:0007669"/>
    <property type="project" value="UniProtKB-UniRule"/>
</dbReference>
<dbReference type="Pfam" id="PF00580">
    <property type="entry name" value="UvrD-helicase"/>
    <property type="match status" value="1"/>
</dbReference>
<reference evidence="15 16" key="1">
    <citation type="journal article" date="2015" name="Genome Biol. Evol.">
        <title>Phylogenomic analyses indicate that early fungi evolved digesting cell walls of algal ancestors of land plants.</title>
        <authorList>
            <person name="Chang Y."/>
            <person name="Wang S."/>
            <person name="Sekimoto S."/>
            <person name="Aerts A.L."/>
            <person name="Choi C."/>
            <person name="Clum A."/>
            <person name="LaButti K.M."/>
            <person name="Lindquist E.A."/>
            <person name="Yee Ngan C."/>
            <person name="Ohm R.A."/>
            <person name="Salamov A.A."/>
            <person name="Grigoriev I.V."/>
            <person name="Spatafora J.W."/>
            <person name="Berbee M.L."/>
        </authorList>
    </citation>
    <scope>NUCLEOTIDE SEQUENCE [LARGE SCALE GENOMIC DNA]</scope>
    <source>
        <strain evidence="15 16">NRRL 1564</strain>
    </source>
</reference>
<comment type="similarity">
    <text evidence="1">Belongs to the helicase family. UvrD subfamily.</text>
</comment>
<proteinExistence type="inferred from homology"/>
<dbReference type="GO" id="GO:0016787">
    <property type="term" value="F:hydrolase activity"/>
    <property type="evidence" value="ECO:0007669"/>
    <property type="project" value="UniProtKB-UniRule"/>
</dbReference>
<dbReference type="SUPFAM" id="SSF52540">
    <property type="entry name" value="P-loop containing nucleoside triphosphate hydrolases"/>
    <property type="match status" value="1"/>
</dbReference>
<keyword evidence="16" id="KW-1185">Reference proteome</keyword>
<evidence type="ECO:0000256" key="7">
    <source>
        <dbReference type="ARBA" id="ARBA00023235"/>
    </source>
</evidence>
<evidence type="ECO:0000256" key="2">
    <source>
        <dbReference type="ARBA" id="ARBA00022741"/>
    </source>
</evidence>
<dbReference type="AlphaFoldDB" id="A0A2G5B3A0"/>
<name>A0A2G5B3A0_COERN</name>
<dbReference type="STRING" id="763665.A0A2G5B3A0"/>
<feature type="binding site" evidence="11">
    <location>
        <begin position="189"/>
        <end position="196"/>
    </location>
    <ligand>
        <name>ATP</name>
        <dbReference type="ChEBI" id="CHEBI:30616"/>
    </ligand>
</feature>
<dbReference type="PANTHER" id="PTHR11070">
    <property type="entry name" value="UVRD / RECB / PCRA DNA HELICASE FAMILY MEMBER"/>
    <property type="match status" value="1"/>
</dbReference>
<evidence type="ECO:0000256" key="1">
    <source>
        <dbReference type="ARBA" id="ARBA00009922"/>
    </source>
</evidence>